<evidence type="ECO:0000313" key="2">
    <source>
        <dbReference type="WBParaSite" id="ES5_v2.g14113.t1"/>
    </source>
</evidence>
<reference evidence="2" key="1">
    <citation type="submission" date="2022-11" db="UniProtKB">
        <authorList>
            <consortium name="WormBaseParasite"/>
        </authorList>
    </citation>
    <scope>IDENTIFICATION</scope>
</reference>
<organism evidence="1 2">
    <name type="scientific">Panagrolaimus sp. ES5</name>
    <dbReference type="NCBI Taxonomy" id="591445"/>
    <lineage>
        <taxon>Eukaryota</taxon>
        <taxon>Metazoa</taxon>
        <taxon>Ecdysozoa</taxon>
        <taxon>Nematoda</taxon>
        <taxon>Chromadorea</taxon>
        <taxon>Rhabditida</taxon>
        <taxon>Tylenchina</taxon>
        <taxon>Panagrolaimomorpha</taxon>
        <taxon>Panagrolaimoidea</taxon>
        <taxon>Panagrolaimidae</taxon>
        <taxon>Panagrolaimus</taxon>
    </lineage>
</organism>
<dbReference type="WBParaSite" id="ES5_v2.g14113.t1">
    <property type="protein sequence ID" value="ES5_v2.g14113.t1"/>
    <property type="gene ID" value="ES5_v2.g14113"/>
</dbReference>
<name>A0AC34F9Z1_9BILA</name>
<sequence length="311" mass="36177">MLLTFLYWVSFSSLFIYLYLYIQSQYWKRRNVPGPPTHLLLGNIPELTKETKAAWFQLRDWTQEYGNCYGIMEGARRLLILSDPDKIADVFSKKFEYFHSRRPNHFVGDVDDMKNQRVHVFSSRGARWKRLRAISTPVVAASNIRELFPTMVDCINVTLETLENHSNETIDIHVYIKELVMDIVCRVGLGQKGTKQFKNEFVSHFDHFFGQPAHNPVNTLVAIFPAFTGTIVKYAIKFGAAKMDFINQIYANLGKVVSQRKQKREKLRQENSEGKLEMEDFIDFFLEAEASEIAEDTFVNKFERSQVKASF</sequence>
<evidence type="ECO:0000313" key="1">
    <source>
        <dbReference type="Proteomes" id="UP000887579"/>
    </source>
</evidence>
<accession>A0AC34F9Z1</accession>
<proteinExistence type="predicted"/>
<dbReference type="Proteomes" id="UP000887579">
    <property type="component" value="Unplaced"/>
</dbReference>
<protein>
    <submittedName>
        <fullName evidence="2">Cytochrome P450</fullName>
    </submittedName>
</protein>